<proteinExistence type="predicted"/>
<gene>
    <name evidence="1" type="ORF">O0S08_14190</name>
</gene>
<dbReference type="EMBL" id="CP114040">
    <property type="protein sequence ID" value="WAS97294.1"/>
    <property type="molecule type" value="Genomic_DNA"/>
</dbReference>
<keyword evidence="2" id="KW-1185">Reference proteome</keyword>
<dbReference type="Proteomes" id="UP001164459">
    <property type="component" value="Chromosome"/>
</dbReference>
<organism evidence="1 2">
    <name type="scientific">Nannocystis punicea</name>
    <dbReference type="NCBI Taxonomy" id="2995304"/>
    <lineage>
        <taxon>Bacteria</taxon>
        <taxon>Pseudomonadati</taxon>
        <taxon>Myxococcota</taxon>
        <taxon>Polyangia</taxon>
        <taxon>Nannocystales</taxon>
        <taxon>Nannocystaceae</taxon>
        <taxon>Nannocystis</taxon>
    </lineage>
</organism>
<dbReference type="RefSeq" id="WP_269039657.1">
    <property type="nucleotide sequence ID" value="NZ_CP114040.1"/>
</dbReference>
<name>A0ABY7HE31_9BACT</name>
<protein>
    <submittedName>
        <fullName evidence="1">Uncharacterized protein</fullName>
    </submittedName>
</protein>
<accession>A0ABY7HE31</accession>
<reference evidence="1" key="1">
    <citation type="submission" date="2022-11" db="EMBL/GenBank/DDBJ databases">
        <title>Minimal conservation of predation-associated metabolite biosynthetic gene clusters underscores biosynthetic potential of Myxococcota including descriptions for ten novel species: Archangium lansinium sp. nov., Myxococcus landrumus sp. nov., Nannocystis bai.</title>
        <authorList>
            <person name="Ahearne A."/>
            <person name="Stevens C."/>
            <person name="Dowd S."/>
        </authorList>
    </citation>
    <scope>NUCLEOTIDE SEQUENCE</scope>
    <source>
        <strain evidence="1">Fl3</strain>
    </source>
</reference>
<evidence type="ECO:0000313" key="2">
    <source>
        <dbReference type="Proteomes" id="UP001164459"/>
    </source>
</evidence>
<sequence>MFVSRSLSAGSFRPPAERPETMTCKGCGGESTVVKAVTAHAHCQYCRFRLH</sequence>
<evidence type="ECO:0000313" key="1">
    <source>
        <dbReference type="EMBL" id="WAS97294.1"/>
    </source>
</evidence>